<dbReference type="Gene3D" id="3.40.50.620">
    <property type="entry name" value="HUPs"/>
    <property type="match status" value="2"/>
</dbReference>
<evidence type="ECO:0000256" key="10">
    <source>
        <dbReference type="ARBA" id="ARBA00047552"/>
    </source>
</evidence>
<dbReference type="InterPro" id="IPR002303">
    <property type="entry name" value="Valyl-tRNA_ligase"/>
</dbReference>
<dbReference type="InterPro" id="IPR001412">
    <property type="entry name" value="aa-tRNA-synth_I_CS"/>
</dbReference>
<evidence type="ECO:0000256" key="12">
    <source>
        <dbReference type="ARBA" id="ARBA00060830"/>
    </source>
</evidence>
<keyword evidence="4 13" id="KW-0436">Ligase</keyword>
<dbReference type="InterPro" id="IPR014729">
    <property type="entry name" value="Rossmann-like_a/b/a_fold"/>
</dbReference>
<reference evidence="17 18" key="1">
    <citation type="submission" date="2018-12" db="EMBL/GenBank/DDBJ databases">
        <title>Characterization and Draft Genome of Vibrio anguillarum J360 Marine Pathogen Isolated from an Outbreak in Lumpfish (Cyclopterus lumpus).</title>
        <authorList>
            <person name="Vasquez J.I."/>
            <person name="Cao T."/>
            <person name="Chakraborty S."/>
            <person name="Gnanagobal H."/>
            <person name="Wescot J."/>
            <person name="Boyce D."/>
            <person name="Santander J."/>
        </authorList>
    </citation>
    <scope>NUCLEOTIDE SEQUENCE [LARGE SCALE GENOMIC DNA]</scope>
    <source>
        <strain evidence="17 18">J360</strain>
    </source>
</reference>
<dbReference type="InterPro" id="IPR009080">
    <property type="entry name" value="tRNAsynth_Ia_anticodon-bd"/>
</dbReference>
<dbReference type="InterPro" id="IPR019499">
    <property type="entry name" value="Val-tRNA_synth_tRNA-bd"/>
</dbReference>
<comment type="subunit">
    <text evidence="2 13">Monomer.</text>
</comment>
<feature type="short sequence motif" description="'KMSKS' region" evidence="13">
    <location>
        <begin position="554"/>
        <end position="558"/>
    </location>
</feature>
<evidence type="ECO:0000259" key="14">
    <source>
        <dbReference type="Pfam" id="PF00133"/>
    </source>
</evidence>
<evidence type="ECO:0000259" key="16">
    <source>
        <dbReference type="Pfam" id="PF10458"/>
    </source>
</evidence>
<dbReference type="Pfam" id="PF00133">
    <property type="entry name" value="tRNA-synt_1"/>
    <property type="match status" value="1"/>
</dbReference>
<dbReference type="CDD" id="cd00817">
    <property type="entry name" value="ValRS_core"/>
    <property type="match status" value="1"/>
</dbReference>
<dbReference type="GO" id="GO:0005829">
    <property type="term" value="C:cytosol"/>
    <property type="evidence" value="ECO:0007669"/>
    <property type="project" value="TreeGrafter"/>
</dbReference>
<evidence type="ECO:0000256" key="4">
    <source>
        <dbReference type="ARBA" id="ARBA00022598"/>
    </source>
</evidence>
<evidence type="ECO:0000256" key="13">
    <source>
        <dbReference type="HAMAP-Rule" id="MF_02004"/>
    </source>
</evidence>
<dbReference type="Pfam" id="PF10458">
    <property type="entry name" value="Val_tRNA-synt_C"/>
    <property type="match status" value="1"/>
</dbReference>
<dbReference type="NCBIfam" id="TIGR00422">
    <property type="entry name" value="valS"/>
    <property type="match status" value="1"/>
</dbReference>
<dbReference type="PRINTS" id="PR00986">
    <property type="entry name" value="TRNASYNTHVAL"/>
</dbReference>
<protein>
    <recommendedName>
        <fullName evidence="13">Valine--tRNA ligase</fullName>
        <ecNumber evidence="13">6.1.1.9</ecNumber>
    </recommendedName>
    <alternativeName>
        <fullName evidence="13">Valyl-tRNA synthetase</fullName>
        <shortName evidence="13">ValRS</shortName>
    </alternativeName>
</protein>
<dbReference type="Gene3D" id="3.90.740.10">
    <property type="entry name" value="Valyl/Leucyl/Isoleucyl-tRNA synthetase, editing domain"/>
    <property type="match status" value="1"/>
</dbReference>
<sequence length="953" mass="108489">MEKTYNPTAIEQALYQTWEENGYFKPHGDTSKDAYSIMIPPPNVTGSLHMGHAFQNTIMDTLIRCERMKGKNTLWQVGTDHAGIATQMVVERKIAAEEGKTKHDYGRDAFIDKIWEWKDESGGTITKQLRRLGASVDWDRERFTMDAGLSNAVQEVFVRLYQEDLLYRGKRLVNWDPKLHTAISDLEVENKDVKGHMWHFRYPLADGVKTADGKDYIVVATTRPETMLGDTGVAVNPEDPRYQALIGKEIMLPIVNRRISIVGDEHADMEKGTGCVKITPAHDFNDYEVGKRHQLPMINIFTFDANIRDAAEVFNTNGEPSDAYSSDLPAKYQGMERFAARKAIVAEFEALGLLEEIKDHDLTIPYGDRGGVVIEPMLTDQWYVRTAPLAEVATKAVEDGEIQFVPKQYENMYFSWMRDVQDWCISRQLWWGHRIPAWYDNDGNVYVGRNEEEVREQNNLAPVVVLRQDDDVLDTWFSSALWTFGTQGWPENTEALKTFHPSDVLVTGFDIIFFWVARMIMMTMHFCKDENGKPQVPFKTVYVTGLIRDENGDKMSKSKGNVLDPIDMVDGIDLESLVEKRCGNMMQPQLAAKIEKNTRKTFENGIESYGTDALRFTLAAMASTGRDINWDMKRLEGYRNFCNKLWNASRYVLMNTEDLDCGFNAGSELEYSLADKWIESQFELAAKEFNNHINNFRLDMAANTLYEFIWNQFCDWYLELTKPVLWKGSEAQQRATRRTLITVLEKTLRLAHPVIPYITETIWQSIKPLVDGVEGDTIMLQALPQYDEANFNQAALDDIEWVKAFITSIRNLRAEYDINPGKPLNVMLKAANKQEVARLEANKAVLLSLAKLEALRVLEEGEETPACATALVGQSELMIPMAGLIDKDAELERLAKEIAKTQGEIKRIEGKLNNQGFVAKAPEAVVAIERQKLNGYQDTLVKLEEQKATIAAL</sequence>
<feature type="coiled-coil region" evidence="13">
    <location>
        <begin position="884"/>
        <end position="946"/>
    </location>
</feature>
<feature type="domain" description="Aminoacyl-tRNA synthetase class Ia" evidence="14">
    <location>
        <begin position="14"/>
        <end position="631"/>
    </location>
</feature>
<dbReference type="SUPFAM" id="SSF52374">
    <property type="entry name" value="Nucleotidylyl transferase"/>
    <property type="match status" value="1"/>
</dbReference>
<evidence type="ECO:0000259" key="15">
    <source>
        <dbReference type="Pfam" id="PF08264"/>
    </source>
</evidence>
<feature type="short sequence motif" description="'HIGH' region" evidence="13">
    <location>
        <begin position="42"/>
        <end position="52"/>
    </location>
</feature>
<dbReference type="InterPro" id="IPR033705">
    <property type="entry name" value="Anticodon_Ia_Val"/>
</dbReference>
<proteinExistence type="inferred from homology"/>
<comment type="function">
    <text evidence="11 13">Catalyzes the attachment of valine to tRNA(Val). As ValRS can inadvertently accommodate and process structurally similar amino acids such as threonine, to avoid such errors, it has a 'posttransfer' editing activity that hydrolyzes mischarged Thr-tRNA(Val) in a tRNA-dependent manner.</text>
</comment>
<dbReference type="FunFam" id="3.40.50.620:FF:000020">
    <property type="entry name" value="Valine--tRNA ligase, mitochondrial"/>
    <property type="match status" value="1"/>
</dbReference>
<evidence type="ECO:0000256" key="7">
    <source>
        <dbReference type="ARBA" id="ARBA00022917"/>
    </source>
</evidence>
<dbReference type="Pfam" id="PF08264">
    <property type="entry name" value="Anticodon_1"/>
    <property type="match status" value="1"/>
</dbReference>
<keyword evidence="7 13" id="KW-0648">Protein biosynthesis</keyword>
<dbReference type="SUPFAM" id="SSF50677">
    <property type="entry name" value="ValRS/IleRS/LeuRS editing domain"/>
    <property type="match status" value="1"/>
</dbReference>
<evidence type="ECO:0000256" key="9">
    <source>
        <dbReference type="ARBA" id="ARBA00023146"/>
    </source>
</evidence>
<dbReference type="SUPFAM" id="SSF46589">
    <property type="entry name" value="tRNA-binding arm"/>
    <property type="match status" value="1"/>
</dbReference>
<dbReference type="CDD" id="cd07962">
    <property type="entry name" value="Anticodon_Ia_Val"/>
    <property type="match status" value="1"/>
</dbReference>
<dbReference type="Gene3D" id="1.10.287.380">
    <property type="entry name" value="Valyl-tRNA synthetase, C-terminal domain"/>
    <property type="match status" value="1"/>
</dbReference>
<evidence type="ECO:0000256" key="5">
    <source>
        <dbReference type="ARBA" id="ARBA00022741"/>
    </source>
</evidence>
<dbReference type="GO" id="GO:0006438">
    <property type="term" value="P:valyl-tRNA aminoacylation"/>
    <property type="evidence" value="ECO:0007669"/>
    <property type="project" value="UniProtKB-UniRule"/>
</dbReference>
<feature type="domain" description="Methionyl/Valyl/Leucyl/Isoleucyl-tRNA synthetase anticodon-binding" evidence="15">
    <location>
        <begin position="675"/>
        <end position="827"/>
    </location>
</feature>
<dbReference type="GO" id="GO:0002161">
    <property type="term" value="F:aminoacyl-tRNA deacylase activity"/>
    <property type="evidence" value="ECO:0007669"/>
    <property type="project" value="InterPro"/>
</dbReference>
<keyword evidence="9 13" id="KW-0030">Aminoacyl-tRNA synthetase</keyword>
<dbReference type="FunFam" id="1.10.287.380:FF:000001">
    <property type="entry name" value="Valine--tRNA ligase"/>
    <property type="match status" value="1"/>
</dbReference>
<evidence type="ECO:0000256" key="1">
    <source>
        <dbReference type="ARBA" id="ARBA00004496"/>
    </source>
</evidence>
<evidence type="ECO:0000256" key="6">
    <source>
        <dbReference type="ARBA" id="ARBA00022840"/>
    </source>
</evidence>
<evidence type="ECO:0000256" key="11">
    <source>
        <dbReference type="ARBA" id="ARBA00055630"/>
    </source>
</evidence>
<evidence type="ECO:0000313" key="17">
    <source>
        <dbReference type="EMBL" id="AZS24501.1"/>
    </source>
</evidence>
<feature type="binding site" evidence="13">
    <location>
        <position position="557"/>
    </location>
    <ligand>
        <name>ATP</name>
        <dbReference type="ChEBI" id="CHEBI:30616"/>
    </ligand>
</feature>
<keyword evidence="5 13" id="KW-0547">Nucleotide-binding</keyword>
<comment type="subcellular location">
    <subcellularLocation>
        <location evidence="1 13">Cytoplasm</location>
    </subcellularLocation>
</comment>
<keyword evidence="3 13" id="KW-0963">Cytoplasm</keyword>
<dbReference type="InterPro" id="IPR009008">
    <property type="entry name" value="Val/Leu/Ile-tRNA-synth_edit"/>
</dbReference>
<dbReference type="InterPro" id="IPR002300">
    <property type="entry name" value="aa-tRNA-synth_Ia"/>
</dbReference>
<dbReference type="EC" id="6.1.1.9" evidence="13"/>
<feature type="domain" description="Valyl-tRNA synthetase tRNA-binding arm" evidence="16">
    <location>
        <begin position="888"/>
        <end position="948"/>
    </location>
</feature>
<keyword evidence="8 13" id="KW-0175">Coiled coil</keyword>
<dbReference type="SUPFAM" id="SSF47323">
    <property type="entry name" value="Anticodon-binding domain of a subclass of class I aminoacyl-tRNA synthetases"/>
    <property type="match status" value="1"/>
</dbReference>
<dbReference type="FunFam" id="3.90.740.10:FF:000004">
    <property type="entry name" value="Valine--tRNA ligase"/>
    <property type="match status" value="1"/>
</dbReference>
<dbReference type="FunFam" id="1.10.730.10:FF:000007">
    <property type="entry name" value="Valine--tRNA ligase"/>
    <property type="match status" value="1"/>
</dbReference>
<dbReference type="FunFam" id="3.90.740.10:FF:000003">
    <property type="entry name" value="Valine--tRNA ligase"/>
    <property type="match status" value="1"/>
</dbReference>
<dbReference type="InterPro" id="IPR010978">
    <property type="entry name" value="tRNA-bd_arm"/>
</dbReference>
<evidence type="ECO:0000256" key="8">
    <source>
        <dbReference type="ARBA" id="ARBA00023054"/>
    </source>
</evidence>
<comment type="similarity">
    <text evidence="12 13">Belongs to the class-I aminoacyl-tRNA synthetase family. ValS type 1 subfamily.</text>
</comment>
<comment type="catalytic activity">
    <reaction evidence="10 13">
        <text>tRNA(Val) + L-valine + ATP = L-valyl-tRNA(Val) + AMP + diphosphate</text>
        <dbReference type="Rhea" id="RHEA:10704"/>
        <dbReference type="Rhea" id="RHEA-COMP:9672"/>
        <dbReference type="Rhea" id="RHEA-COMP:9708"/>
        <dbReference type="ChEBI" id="CHEBI:30616"/>
        <dbReference type="ChEBI" id="CHEBI:33019"/>
        <dbReference type="ChEBI" id="CHEBI:57762"/>
        <dbReference type="ChEBI" id="CHEBI:78442"/>
        <dbReference type="ChEBI" id="CHEBI:78537"/>
        <dbReference type="ChEBI" id="CHEBI:456215"/>
        <dbReference type="EC" id="6.1.1.9"/>
    </reaction>
</comment>
<dbReference type="PANTHER" id="PTHR11946">
    <property type="entry name" value="VALYL-TRNA SYNTHETASES"/>
    <property type="match status" value="1"/>
</dbReference>
<dbReference type="InterPro" id="IPR037118">
    <property type="entry name" value="Val-tRNA_synth_C_sf"/>
</dbReference>
<dbReference type="AlphaFoldDB" id="A0A289GEU5"/>
<dbReference type="PANTHER" id="PTHR11946:SF93">
    <property type="entry name" value="VALINE--TRNA LIGASE, CHLOROPLASTIC_MITOCHONDRIAL 2"/>
    <property type="match status" value="1"/>
</dbReference>
<dbReference type="FunFam" id="3.40.50.620:FF:000146">
    <property type="entry name" value="Valine--tRNA ligase"/>
    <property type="match status" value="1"/>
</dbReference>
<evidence type="ECO:0000256" key="2">
    <source>
        <dbReference type="ARBA" id="ARBA00011245"/>
    </source>
</evidence>
<gene>
    <name evidence="13" type="primary">valS</name>
    <name evidence="17" type="ORF">DYL72_05135</name>
</gene>
<dbReference type="Proteomes" id="UP000256923">
    <property type="component" value="Chromosome 1"/>
</dbReference>
<evidence type="ECO:0000256" key="3">
    <source>
        <dbReference type="ARBA" id="ARBA00022490"/>
    </source>
</evidence>
<dbReference type="HAMAP" id="MF_02004">
    <property type="entry name" value="Val_tRNA_synth_type1"/>
    <property type="match status" value="1"/>
</dbReference>
<accession>A0A289GEU5</accession>
<name>A0A289GEU5_VIBAN</name>
<dbReference type="GO" id="GO:0005524">
    <property type="term" value="F:ATP binding"/>
    <property type="evidence" value="ECO:0007669"/>
    <property type="project" value="UniProtKB-UniRule"/>
</dbReference>
<comment type="domain">
    <text evidence="13">ValRS has two distinct active sites: one for aminoacylation and one for editing. The misactivated threonine is translocated from the active site to the editing site.</text>
</comment>
<dbReference type="EMBL" id="CP034672">
    <property type="protein sequence ID" value="AZS24501.1"/>
    <property type="molecule type" value="Genomic_DNA"/>
</dbReference>
<dbReference type="InterPro" id="IPR013155">
    <property type="entry name" value="M/V/L/I-tRNA-synth_anticd-bd"/>
</dbReference>
<dbReference type="Gene3D" id="1.10.730.10">
    <property type="entry name" value="Isoleucyl-tRNA Synthetase, Domain 1"/>
    <property type="match status" value="1"/>
</dbReference>
<dbReference type="NCBIfam" id="NF004349">
    <property type="entry name" value="PRK05729.1"/>
    <property type="match status" value="1"/>
</dbReference>
<dbReference type="RefSeq" id="WP_069212114.1">
    <property type="nucleotide sequence ID" value="NZ_CP023054.1"/>
</dbReference>
<comment type="domain">
    <text evidence="13">The C-terminal coiled-coil domain is crucial for aminoacylation activity.</text>
</comment>
<keyword evidence="6 13" id="KW-0067">ATP-binding</keyword>
<dbReference type="GO" id="GO:0004832">
    <property type="term" value="F:valine-tRNA ligase activity"/>
    <property type="evidence" value="ECO:0007669"/>
    <property type="project" value="UniProtKB-UniRule"/>
</dbReference>
<organism evidence="17 18">
    <name type="scientific">Vibrio anguillarum</name>
    <name type="common">Listonella anguillarum</name>
    <dbReference type="NCBI Taxonomy" id="55601"/>
    <lineage>
        <taxon>Bacteria</taxon>
        <taxon>Pseudomonadati</taxon>
        <taxon>Pseudomonadota</taxon>
        <taxon>Gammaproteobacteria</taxon>
        <taxon>Vibrionales</taxon>
        <taxon>Vibrionaceae</taxon>
        <taxon>Vibrio</taxon>
    </lineage>
</organism>
<dbReference type="PROSITE" id="PS00178">
    <property type="entry name" value="AA_TRNA_LIGASE_I"/>
    <property type="match status" value="1"/>
</dbReference>
<evidence type="ECO:0000313" key="18">
    <source>
        <dbReference type="Proteomes" id="UP000256923"/>
    </source>
</evidence>